<dbReference type="InterPro" id="IPR025204">
    <property type="entry name" value="CENP-L"/>
</dbReference>
<feature type="compositionally biased region" description="Low complexity" evidence="1">
    <location>
        <begin position="10"/>
        <end position="27"/>
    </location>
</feature>
<gene>
    <name evidence="2" type="ORF">BDY21DRAFT_372703</name>
</gene>
<dbReference type="AlphaFoldDB" id="A0A6A6NX33"/>
<feature type="compositionally biased region" description="Low complexity" evidence="1">
    <location>
        <begin position="492"/>
        <end position="529"/>
    </location>
</feature>
<organism evidence="2 3">
    <name type="scientific">Lineolata rhizophorae</name>
    <dbReference type="NCBI Taxonomy" id="578093"/>
    <lineage>
        <taxon>Eukaryota</taxon>
        <taxon>Fungi</taxon>
        <taxon>Dikarya</taxon>
        <taxon>Ascomycota</taxon>
        <taxon>Pezizomycotina</taxon>
        <taxon>Dothideomycetes</taxon>
        <taxon>Dothideomycetes incertae sedis</taxon>
        <taxon>Lineolatales</taxon>
        <taxon>Lineolataceae</taxon>
        <taxon>Lineolata</taxon>
    </lineage>
</organism>
<feature type="compositionally biased region" description="Low complexity" evidence="1">
    <location>
        <begin position="273"/>
        <end position="296"/>
    </location>
</feature>
<feature type="region of interest" description="Disordered" evidence="1">
    <location>
        <begin position="1"/>
        <end position="39"/>
    </location>
</feature>
<protein>
    <submittedName>
        <fullName evidence="2">Kinetochore complex Sim4 subunit Fta1-domain-containing protein</fullName>
    </submittedName>
</protein>
<accession>A0A6A6NX33</accession>
<feature type="region of interest" description="Disordered" evidence="1">
    <location>
        <begin position="492"/>
        <end position="634"/>
    </location>
</feature>
<feature type="region of interest" description="Disordered" evidence="1">
    <location>
        <begin position="261"/>
        <end position="296"/>
    </location>
</feature>
<dbReference type="EMBL" id="MU001684">
    <property type="protein sequence ID" value="KAF2456064.1"/>
    <property type="molecule type" value="Genomic_DNA"/>
</dbReference>
<feature type="compositionally biased region" description="Low complexity" evidence="1">
    <location>
        <begin position="434"/>
        <end position="453"/>
    </location>
</feature>
<evidence type="ECO:0000313" key="3">
    <source>
        <dbReference type="Proteomes" id="UP000799766"/>
    </source>
</evidence>
<dbReference type="Proteomes" id="UP000799766">
    <property type="component" value="Unassembled WGS sequence"/>
</dbReference>
<feature type="compositionally biased region" description="Low complexity" evidence="1">
    <location>
        <begin position="589"/>
        <end position="604"/>
    </location>
</feature>
<feature type="compositionally biased region" description="Pro residues" evidence="1">
    <location>
        <begin position="28"/>
        <end position="37"/>
    </location>
</feature>
<proteinExistence type="predicted"/>
<feature type="compositionally biased region" description="Acidic residues" evidence="1">
    <location>
        <begin position="540"/>
        <end position="557"/>
    </location>
</feature>
<dbReference type="Pfam" id="PF13092">
    <property type="entry name" value="CENP-L"/>
    <property type="match status" value="1"/>
</dbReference>
<evidence type="ECO:0000313" key="2">
    <source>
        <dbReference type="EMBL" id="KAF2456064.1"/>
    </source>
</evidence>
<dbReference type="OrthoDB" id="8864979at2759"/>
<sequence>MAAAAPRTRPGASTATTTNANTAATSPTSPPPPPPAYPLYGTTFTAYRLSPLYHGAPSPANPPLLSPPALRLHARRLADLLRRDTLRGVRVDFGPAGGDAGAAAHGALRECVWDVLGDEDAWVRAPKAGGEVAGGMEDGREEEEEEVDELSTSAADVRSGREDGVGVGRAREESGARGIHVQLRYERATYTALFLRDPEDGAAAVPEGFTHLPLMLVRMPAALKEMFVEHVASTFDARVSPMRLRNAFLNDVLEGVLRDVGRAGDDDGEEADAQAGTQESGALAGSSSSATTTTEEVDDAITAAREFKLSPTPDPVFTSTIKSLQIQLAFPHAAPQLKSLDVRIAKEDMQQFVARGRVLLTLRQQQPQPHTQPTSLSTTQTPAGPFSAALAHYLTAHLALRPMHPAVSISRTACGLFALSSDAKIKLTPPPSAFLPSAAADQDPAAAADPAAQDSRDARARVRRAMRGLYAALLREARGEPLAAALATHGAAARRGAGTSAARAAKAKGTSRSASPSKRARSGQAAAGGSAAGRKRGAREEEDDNDEGSEDEDEDGGEGVARARRRKVGGGGMGESAERGRVEEEVVEGEVVAGRAGGQPLRLPTSPPPPYELHDPYARGGGGRGGAAAAAAAR</sequence>
<keyword evidence="3" id="KW-1185">Reference proteome</keyword>
<evidence type="ECO:0000256" key="1">
    <source>
        <dbReference type="SAM" id="MobiDB-lite"/>
    </source>
</evidence>
<reference evidence="2" key="1">
    <citation type="journal article" date="2020" name="Stud. Mycol.">
        <title>101 Dothideomycetes genomes: a test case for predicting lifestyles and emergence of pathogens.</title>
        <authorList>
            <person name="Haridas S."/>
            <person name="Albert R."/>
            <person name="Binder M."/>
            <person name="Bloem J."/>
            <person name="Labutti K."/>
            <person name="Salamov A."/>
            <person name="Andreopoulos B."/>
            <person name="Baker S."/>
            <person name="Barry K."/>
            <person name="Bills G."/>
            <person name="Bluhm B."/>
            <person name="Cannon C."/>
            <person name="Castanera R."/>
            <person name="Culley D."/>
            <person name="Daum C."/>
            <person name="Ezra D."/>
            <person name="Gonzalez J."/>
            <person name="Henrissat B."/>
            <person name="Kuo A."/>
            <person name="Liang C."/>
            <person name="Lipzen A."/>
            <person name="Lutzoni F."/>
            <person name="Magnuson J."/>
            <person name="Mondo S."/>
            <person name="Nolan M."/>
            <person name="Ohm R."/>
            <person name="Pangilinan J."/>
            <person name="Park H.-J."/>
            <person name="Ramirez L."/>
            <person name="Alfaro M."/>
            <person name="Sun H."/>
            <person name="Tritt A."/>
            <person name="Yoshinaga Y."/>
            <person name="Zwiers L.-H."/>
            <person name="Turgeon B."/>
            <person name="Goodwin S."/>
            <person name="Spatafora J."/>
            <person name="Crous P."/>
            <person name="Grigoriev I."/>
        </authorList>
    </citation>
    <scope>NUCLEOTIDE SEQUENCE</scope>
    <source>
        <strain evidence="2">ATCC 16933</strain>
    </source>
</reference>
<name>A0A6A6NX33_9PEZI</name>
<feature type="region of interest" description="Disordered" evidence="1">
    <location>
        <begin position="434"/>
        <end position="459"/>
    </location>
</feature>
<feature type="region of interest" description="Disordered" evidence="1">
    <location>
        <begin position="129"/>
        <end position="165"/>
    </location>
</feature>
<feature type="compositionally biased region" description="Acidic residues" evidence="1">
    <location>
        <begin position="139"/>
        <end position="149"/>
    </location>
</feature>